<comment type="caution">
    <text evidence="1">The sequence shown here is derived from an EMBL/GenBank/DDBJ whole genome shotgun (WGS) entry which is preliminary data.</text>
</comment>
<dbReference type="EMBL" id="CAJPWZ010000359">
    <property type="protein sequence ID" value="CAG2191359.1"/>
    <property type="molecule type" value="Genomic_DNA"/>
</dbReference>
<reference evidence="1" key="1">
    <citation type="submission" date="2021-03" db="EMBL/GenBank/DDBJ databases">
        <authorList>
            <person name="Bekaert M."/>
        </authorList>
    </citation>
    <scope>NUCLEOTIDE SEQUENCE</scope>
</reference>
<gene>
    <name evidence="1" type="ORF">MEDL_6569</name>
</gene>
<sequence>MLRLRTETPSVLDCARDFIRGVNECVKRVSLCGFHYFTSQKKHGNKIPKDYLPIDKFPTLKHEKAPVISKEDTKKMYEYREKFGKGTLPLNLYQNNIPPKCSPINFVDKQNDNNNEEVQHVQPDQLQPFDEILPKCIYDINDLLAIYINGHLYIGRVAKRVNESSVTCKALLYAETHELNFQIKMKLKIYHLNRCWKLSQHLCTVKQKFIF</sequence>
<keyword evidence="2" id="KW-1185">Reference proteome</keyword>
<protein>
    <submittedName>
        <fullName evidence="1">Uncharacterized protein</fullName>
    </submittedName>
</protein>
<dbReference type="Proteomes" id="UP000683360">
    <property type="component" value="Unassembled WGS sequence"/>
</dbReference>
<name>A0A8S3Q761_MYTED</name>
<accession>A0A8S3Q761</accession>
<dbReference type="AlphaFoldDB" id="A0A8S3Q761"/>
<evidence type="ECO:0000313" key="1">
    <source>
        <dbReference type="EMBL" id="CAG2191359.1"/>
    </source>
</evidence>
<proteinExistence type="predicted"/>
<evidence type="ECO:0000313" key="2">
    <source>
        <dbReference type="Proteomes" id="UP000683360"/>
    </source>
</evidence>
<organism evidence="1 2">
    <name type="scientific">Mytilus edulis</name>
    <name type="common">Blue mussel</name>
    <dbReference type="NCBI Taxonomy" id="6550"/>
    <lineage>
        <taxon>Eukaryota</taxon>
        <taxon>Metazoa</taxon>
        <taxon>Spiralia</taxon>
        <taxon>Lophotrochozoa</taxon>
        <taxon>Mollusca</taxon>
        <taxon>Bivalvia</taxon>
        <taxon>Autobranchia</taxon>
        <taxon>Pteriomorphia</taxon>
        <taxon>Mytilida</taxon>
        <taxon>Mytiloidea</taxon>
        <taxon>Mytilidae</taxon>
        <taxon>Mytilinae</taxon>
        <taxon>Mytilus</taxon>
    </lineage>
</organism>
<dbReference type="OrthoDB" id="5973315at2759"/>